<name>A0A0A1TT31_9HYPO</name>
<dbReference type="HOGENOM" id="CLU_048316_0_0_1"/>
<gene>
    <name evidence="7" type="ORF">VHEMI10298</name>
</gene>
<protein>
    <recommendedName>
        <fullName evidence="9">ATPase, vacuolar ER assembly factor, Vma12</fullName>
    </recommendedName>
</protein>
<keyword evidence="4 6" id="KW-1133">Transmembrane helix</keyword>
<evidence type="ECO:0000256" key="6">
    <source>
        <dbReference type="SAM" id="Phobius"/>
    </source>
</evidence>
<dbReference type="STRING" id="1531966.A0A0A1TT31"/>
<evidence type="ECO:0000313" key="7">
    <source>
        <dbReference type="EMBL" id="CEJ94787.1"/>
    </source>
</evidence>
<keyword evidence="5 6" id="KW-0472">Membrane</keyword>
<keyword evidence="2 6" id="KW-0812">Transmembrane</keyword>
<dbReference type="GO" id="GO:0070072">
    <property type="term" value="P:vacuolar proton-transporting V-type ATPase complex assembly"/>
    <property type="evidence" value="ECO:0007669"/>
    <property type="project" value="InterPro"/>
</dbReference>
<sequence>MVLLTMTPSIVDGLNTLGSQATQLQQDTEPTLANCAVGNPISHAQVLRLWKQLQSSTKSTATLESLLVGARVYTPPPPPKAEKSPEYIALMARLRRDEDERAYERMINPTAKMETFNDRFPSAAQSYSAVNRPMTQADMGDDEVTLTEVHRQVMLIMNFVLSIAGVAGTLWVLARWWPLSARILLTLGGSIAVAIAEVGVYSAYMWRLGEAHKKDKNKKEIKEITQTWTVEKEEPDTTSVLIKEKANVESDALRKREVPTKAKS</sequence>
<dbReference type="GO" id="GO:0005789">
    <property type="term" value="C:endoplasmic reticulum membrane"/>
    <property type="evidence" value="ECO:0007669"/>
    <property type="project" value="UniProtKB-SubCell"/>
</dbReference>
<keyword evidence="8" id="KW-1185">Reference proteome</keyword>
<dbReference type="Pfam" id="PF11712">
    <property type="entry name" value="Vma12"/>
    <property type="match status" value="1"/>
</dbReference>
<dbReference type="Proteomes" id="UP000039046">
    <property type="component" value="Unassembled WGS sequence"/>
</dbReference>
<organism evidence="7 8">
    <name type="scientific">[Torrubiella] hemipterigena</name>
    <dbReference type="NCBI Taxonomy" id="1531966"/>
    <lineage>
        <taxon>Eukaryota</taxon>
        <taxon>Fungi</taxon>
        <taxon>Dikarya</taxon>
        <taxon>Ascomycota</taxon>
        <taxon>Pezizomycotina</taxon>
        <taxon>Sordariomycetes</taxon>
        <taxon>Hypocreomycetidae</taxon>
        <taxon>Hypocreales</taxon>
        <taxon>Clavicipitaceae</taxon>
        <taxon>Clavicipitaceae incertae sedis</taxon>
        <taxon>'Torrubiella' clade</taxon>
    </lineage>
</organism>
<proteinExistence type="predicted"/>
<dbReference type="AlphaFoldDB" id="A0A0A1TT31"/>
<evidence type="ECO:0000256" key="1">
    <source>
        <dbReference type="ARBA" id="ARBA00004477"/>
    </source>
</evidence>
<dbReference type="EMBL" id="CDHN01000007">
    <property type="protein sequence ID" value="CEJ94787.1"/>
    <property type="molecule type" value="Genomic_DNA"/>
</dbReference>
<feature type="transmembrane region" description="Helical" evidence="6">
    <location>
        <begin position="155"/>
        <end position="177"/>
    </location>
</feature>
<comment type="subcellular location">
    <subcellularLocation>
        <location evidence="1">Endoplasmic reticulum membrane</location>
        <topology evidence="1">Multi-pass membrane protein</topology>
    </subcellularLocation>
</comment>
<keyword evidence="3" id="KW-0256">Endoplasmic reticulum</keyword>
<evidence type="ECO:0008006" key="9">
    <source>
        <dbReference type="Google" id="ProtNLM"/>
    </source>
</evidence>
<feature type="transmembrane region" description="Helical" evidence="6">
    <location>
        <begin position="183"/>
        <end position="206"/>
    </location>
</feature>
<evidence type="ECO:0000256" key="2">
    <source>
        <dbReference type="ARBA" id="ARBA00022692"/>
    </source>
</evidence>
<dbReference type="PANTHER" id="PTHR31394:SF1">
    <property type="entry name" value="TRANSMEMBRANE PROTEIN 199"/>
    <property type="match status" value="1"/>
</dbReference>
<accession>A0A0A1TT31</accession>
<evidence type="ECO:0000256" key="4">
    <source>
        <dbReference type="ARBA" id="ARBA00022989"/>
    </source>
</evidence>
<evidence type="ECO:0000256" key="3">
    <source>
        <dbReference type="ARBA" id="ARBA00022824"/>
    </source>
</evidence>
<evidence type="ECO:0000256" key="5">
    <source>
        <dbReference type="ARBA" id="ARBA00023136"/>
    </source>
</evidence>
<dbReference type="PANTHER" id="PTHR31394">
    <property type="entry name" value="TRANSMEMBRANE PROTEIN 199"/>
    <property type="match status" value="1"/>
</dbReference>
<dbReference type="InterPro" id="IPR021013">
    <property type="entry name" value="ATPase_Vma12"/>
</dbReference>
<evidence type="ECO:0000313" key="8">
    <source>
        <dbReference type="Proteomes" id="UP000039046"/>
    </source>
</evidence>
<reference evidence="7 8" key="1">
    <citation type="journal article" date="2015" name="Genome Announc.">
        <title>Draft Genome Sequence and Gene Annotation of the Entomopathogenic Fungus Verticillium hemipterigenum.</title>
        <authorList>
            <person name="Horn F."/>
            <person name="Habel A."/>
            <person name="Scharf D.H."/>
            <person name="Dworschak J."/>
            <person name="Brakhage A.A."/>
            <person name="Guthke R."/>
            <person name="Hertweck C."/>
            <person name="Linde J."/>
        </authorList>
    </citation>
    <scope>NUCLEOTIDE SEQUENCE [LARGE SCALE GENOMIC DNA]</scope>
</reference>